<evidence type="ECO:0000313" key="2">
    <source>
        <dbReference type="EMBL" id="XDQ47830.1"/>
    </source>
</evidence>
<name>A0AB39QYZ1_9ACTN</name>
<evidence type="ECO:0000256" key="1">
    <source>
        <dbReference type="SAM" id="MobiDB-lite"/>
    </source>
</evidence>
<dbReference type="AlphaFoldDB" id="A0AB39QYZ1"/>
<proteinExistence type="predicted"/>
<gene>
    <name evidence="2" type="ORF">AB5J52_39245</name>
</gene>
<protein>
    <submittedName>
        <fullName evidence="2">Uncharacterized protein</fullName>
    </submittedName>
</protein>
<accession>A0AB39QYZ1</accession>
<feature type="region of interest" description="Disordered" evidence="1">
    <location>
        <begin position="13"/>
        <end position="33"/>
    </location>
</feature>
<reference evidence="2" key="1">
    <citation type="submission" date="2024-07" db="EMBL/GenBank/DDBJ databases">
        <authorList>
            <person name="Yu S.T."/>
        </authorList>
    </citation>
    <scope>NUCLEOTIDE SEQUENCE</scope>
    <source>
        <strain evidence="2">R39</strain>
    </source>
</reference>
<dbReference type="RefSeq" id="WP_369226691.1">
    <property type="nucleotide sequence ID" value="NZ_CP163441.1"/>
</dbReference>
<organism evidence="2">
    <name type="scientific">Streptomyces sp. R39</name>
    <dbReference type="NCBI Taxonomy" id="3238631"/>
    <lineage>
        <taxon>Bacteria</taxon>
        <taxon>Bacillati</taxon>
        <taxon>Actinomycetota</taxon>
        <taxon>Actinomycetes</taxon>
        <taxon>Kitasatosporales</taxon>
        <taxon>Streptomycetaceae</taxon>
        <taxon>Streptomyces</taxon>
    </lineage>
</organism>
<dbReference type="EMBL" id="CP163441">
    <property type="protein sequence ID" value="XDQ47830.1"/>
    <property type="molecule type" value="Genomic_DNA"/>
</dbReference>
<sequence length="43" mass="4410">MADLDTAEAVAMGAALAPDQPRDDVRVPTGPAGPPFCLCRDPT</sequence>